<dbReference type="EMBL" id="ACHR03000039">
    <property type="protein sequence ID" value="KAE8637397.1"/>
    <property type="molecule type" value="Genomic_DNA"/>
</dbReference>
<reference evidence="1 2" key="2">
    <citation type="journal article" date="2009" name="PLoS ONE">
        <title>An integrated genetic and cytogenetic map of the cucumber genome.</title>
        <authorList>
            <person name="Ren Y."/>
            <person name="Zhang Z."/>
            <person name="Liu J."/>
            <person name="Staub J.E."/>
            <person name="Han Y."/>
            <person name="Cheng Z."/>
            <person name="Li X."/>
            <person name="Lu J."/>
            <person name="Miao H."/>
            <person name="Kang H."/>
            <person name="Xie B."/>
            <person name="Gu X."/>
            <person name="Wang X."/>
            <person name="Du Y."/>
            <person name="Jin W."/>
            <person name="Huang S."/>
        </authorList>
    </citation>
    <scope>NUCLEOTIDE SEQUENCE [LARGE SCALE GENOMIC DNA]</scope>
    <source>
        <strain evidence="2">cv. 9930</strain>
        <tissue evidence="1">Leaf</tissue>
    </source>
</reference>
<proteinExistence type="predicted"/>
<accession>A0ACB6HBX1</accession>
<protein>
    <submittedName>
        <fullName evidence="1">Uncharacterized protein</fullName>
    </submittedName>
</protein>
<reference evidence="1 2" key="3">
    <citation type="journal article" date="2010" name="BMC Genomics">
        <title>Transcriptome sequencing and comparative analysis of cucumber flowers with different sex types.</title>
        <authorList>
            <person name="Guo S."/>
            <person name="Zheng Y."/>
            <person name="Joung J.G."/>
            <person name="Liu S."/>
            <person name="Zhang Z."/>
            <person name="Crasta O.R."/>
            <person name="Sobral B.W."/>
            <person name="Xu Y."/>
            <person name="Huang S."/>
            <person name="Fei Z."/>
        </authorList>
    </citation>
    <scope>NUCLEOTIDE SEQUENCE [LARGE SCALE GENOMIC DNA]</scope>
    <source>
        <strain evidence="2">cv. 9930</strain>
        <tissue evidence="1">Leaf</tissue>
    </source>
</reference>
<dbReference type="Proteomes" id="UP000029981">
    <property type="component" value="Unassembled WGS sequence"/>
</dbReference>
<sequence length="678" mass="76070">MCSLTQLFDMYTVKEVGNKVEFVLRRLFSKYFQLQVFQDCSSSSFSTTSRIAFSTSRTSSSASDVFRIHFEDMDEKDVLSVEHKLIFTYWSIVLHQIHAHLILSSGFDSVSVASKLIRLYANFNDFPSAVSVLNSFPEPQPMLWNSIIKSYFDSGLFHSALLLYKNMREVRVEHDGFTLPIVNQVTMSIWVDVAYAGMVHCVGIRMGFSSDLYFCNTMMEVYGKCGCMVSARDVFDEMPNRDLVSWTSMISAYVNGGDVFCALDIFEGMRRELEPNSVTVMVMLQACCATQYLVLGRLLQCYVVKNGLLFDTHLQNSFLRMYSRLGRQDEFGVFFSEIDFKNAVSWNILMSFYSSMGDIVKVVDILNKIMGEVPLSIETLTILISGIATSDSRCLMLGENLHSLAIKSGLYDGILCTSLLGMYAKFGELENSTSLFKEIPNRSIVTWGAMMSSFIQNGHFDDAVDIFKQMQVAGLKPSVGILKHLIDAYAFLGALQLGKAIHCCLIRIYGFVVCNTRLETSVLNMYVRCGSIASARKCFDLIIIKDVVAWTSMIEGYGAHGLGVDALNLFHQMTSEEVTPNNVTFLSLLSACSHSGLVSEGCEIFYSMRSRFNIKPDLETLTCFVDLLSRINKSKRAFAIILRMTSLCDGRIWVCSYGCLPGYGDNKIANYAAHSFLN</sequence>
<reference evidence="1 2" key="4">
    <citation type="journal article" date="2011" name="BMC Genomics">
        <title>RNA-Seq improves annotation of protein-coding genes in the cucumber genome.</title>
        <authorList>
            <person name="Li Z."/>
            <person name="Zhang Z."/>
            <person name="Yan P."/>
            <person name="Huang S."/>
            <person name="Fei Z."/>
            <person name="Lin K."/>
        </authorList>
    </citation>
    <scope>NUCLEOTIDE SEQUENCE [LARGE SCALE GENOMIC DNA]</scope>
    <source>
        <strain evidence="2">cv. 9930</strain>
        <tissue evidence="1">Leaf</tissue>
    </source>
</reference>
<gene>
    <name evidence="1" type="ORF">Csa_023374</name>
</gene>
<evidence type="ECO:0000313" key="1">
    <source>
        <dbReference type="EMBL" id="KAE8637397.1"/>
    </source>
</evidence>
<reference evidence="1 2" key="5">
    <citation type="journal article" date="2019" name="Gigascience">
        <title>A chromosome-scale genome assembly of cucumber (Cucumis sativus L.).</title>
        <authorList>
            <person name="Li Q."/>
            <person name="Li H."/>
            <person name="Huang W."/>
            <person name="Xu Y."/>
            <person name="Zhou Q."/>
            <person name="Wang S."/>
            <person name="Ruan J."/>
            <person name="Huang S."/>
            <person name="Zhang Z."/>
        </authorList>
    </citation>
    <scope>NUCLEOTIDE SEQUENCE [LARGE SCALE GENOMIC DNA]</scope>
    <source>
        <strain evidence="2">cv. 9930</strain>
        <tissue evidence="1">Leaf</tissue>
    </source>
</reference>
<name>A0ACB6HBX1_CUCSA</name>
<keyword evidence="2" id="KW-1185">Reference proteome</keyword>
<evidence type="ECO:0000313" key="2">
    <source>
        <dbReference type="Proteomes" id="UP000029981"/>
    </source>
</evidence>
<organism evidence="1 2">
    <name type="scientific">Cucumis sativus</name>
    <name type="common">Cucumber</name>
    <dbReference type="NCBI Taxonomy" id="3659"/>
    <lineage>
        <taxon>Eukaryota</taxon>
        <taxon>Viridiplantae</taxon>
        <taxon>Streptophyta</taxon>
        <taxon>Embryophyta</taxon>
        <taxon>Tracheophyta</taxon>
        <taxon>Spermatophyta</taxon>
        <taxon>Magnoliopsida</taxon>
        <taxon>eudicotyledons</taxon>
        <taxon>Gunneridae</taxon>
        <taxon>Pentapetalae</taxon>
        <taxon>rosids</taxon>
        <taxon>fabids</taxon>
        <taxon>Cucurbitales</taxon>
        <taxon>Cucurbitaceae</taxon>
        <taxon>Benincaseae</taxon>
        <taxon>Cucumis</taxon>
    </lineage>
</organism>
<reference evidence="1 2" key="1">
    <citation type="journal article" date="2009" name="Nat. Genet.">
        <title>The genome of the cucumber, Cucumis sativus L.</title>
        <authorList>
            <person name="Huang S."/>
            <person name="Li R."/>
            <person name="Zhang Z."/>
            <person name="Li L."/>
            <person name="Gu X."/>
            <person name="Fan W."/>
            <person name="Lucas W.J."/>
            <person name="Wang X."/>
            <person name="Xie B."/>
            <person name="Ni P."/>
            <person name="Ren Y."/>
            <person name="Zhu H."/>
            <person name="Li J."/>
            <person name="Lin K."/>
            <person name="Jin W."/>
            <person name="Fei Z."/>
            <person name="Li G."/>
            <person name="Staub J."/>
            <person name="Kilian A."/>
            <person name="van der Vossen E.A."/>
            <person name="Wu Y."/>
            <person name="Guo J."/>
            <person name="He J."/>
            <person name="Jia Z."/>
            <person name="Ren Y."/>
            <person name="Tian G."/>
            <person name="Lu Y."/>
            <person name="Ruan J."/>
            <person name="Qian W."/>
            <person name="Wang M."/>
            <person name="Huang Q."/>
            <person name="Li B."/>
            <person name="Xuan Z."/>
            <person name="Cao J."/>
            <person name="Asan"/>
            <person name="Wu Z."/>
            <person name="Zhang J."/>
            <person name="Cai Q."/>
            <person name="Bai Y."/>
            <person name="Zhao B."/>
            <person name="Han Y."/>
            <person name="Li Y."/>
            <person name="Li X."/>
            <person name="Wang S."/>
            <person name="Shi Q."/>
            <person name="Liu S."/>
            <person name="Cho W.K."/>
            <person name="Kim J.Y."/>
            <person name="Xu Y."/>
            <person name="Heller-Uszynska K."/>
            <person name="Miao H."/>
            <person name="Cheng Z."/>
            <person name="Zhang S."/>
            <person name="Wu J."/>
            <person name="Yang Y."/>
            <person name="Kang H."/>
            <person name="Li M."/>
            <person name="Liang H."/>
            <person name="Ren X."/>
            <person name="Shi Z."/>
            <person name="Wen M."/>
            <person name="Jian M."/>
            <person name="Yang H."/>
            <person name="Zhang G."/>
            <person name="Yang Z."/>
            <person name="Chen R."/>
            <person name="Liu S."/>
            <person name="Li J."/>
            <person name="Ma L."/>
            <person name="Liu H."/>
            <person name="Zhou Y."/>
            <person name="Zhao J."/>
            <person name="Fang X."/>
            <person name="Li G."/>
            <person name="Fang L."/>
            <person name="Li Y."/>
            <person name="Liu D."/>
            <person name="Zheng H."/>
            <person name="Zhang Y."/>
            <person name="Qin N."/>
            <person name="Li Z."/>
            <person name="Yang G."/>
            <person name="Yang S."/>
            <person name="Bolund L."/>
            <person name="Kristiansen K."/>
            <person name="Zheng H."/>
            <person name="Li S."/>
            <person name="Zhang X."/>
            <person name="Yang H."/>
            <person name="Wang J."/>
            <person name="Sun R."/>
            <person name="Zhang B."/>
            <person name="Jiang S."/>
            <person name="Wang J."/>
            <person name="Du Y."/>
            <person name="Li S."/>
        </authorList>
    </citation>
    <scope>NUCLEOTIDE SEQUENCE [LARGE SCALE GENOMIC DNA]</scope>
    <source>
        <strain evidence="2">cv. 9930</strain>
        <tissue evidence="1">Leaf</tissue>
    </source>
</reference>
<comment type="caution">
    <text evidence="1">The sequence shown here is derived from an EMBL/GenBank/DDBJ whole genome shotgun (WGS) entry which is preliminary data.</text>
</comment>